<sequence>MKQLILGGVRSGKSALAEQLCRDSEKQVIYVATATAGDDEMTRRIARHRADRPGQWPTIEEPIALAQALTRYNDEKYCLMVDCLTLWLTNNLLAEVDCWQQQKQALLALLQDFKGDIIFVSNEVGLGIVPLGELSRRFSDEAGWLHQALAKQCHRVIFVVAGLPQVFKGEAL</sequence>
<accession>A0ABN8EKJ4</accession>
<keyword evidence="10 14" id="KW-0547">Nucleotide-binding</keyword>
<evidence type="ECO:0000313" key="16">
    <source>
        <dbReference type="Proteomes" id="UP000838100"/>
    </source>
</evidence>
<evidence type="ECO:0000256" key="13">
    <source>
        <dbReference type="ARBA" id="ARBA00023134"/>
    </source>
</evidence>
<evidence type="ECO:0000256" key="1">
    <source>
        <dbReference type="ARBA" id="ARBA00000312"/>
    </source>
</evidence>
<dbReference type="PANTHER" id="PTHR34848">
    <property type="match status" value="1"/>
</dbReference>
<keyword evidence="16" id="KW-1185">Reference proteome</keyword>
<dbReference type="PANTHER" id="PTHR34848:SF1">
    <property type="entry name" value="BIFUNCTIONAL ADENOSYLCOBALAMIN BIOSYNTHESIS PROTEIN COBU"/>
    <property type="match status" value="1"/>
</dbReference>
<keyword evidence="8 14" id="KW-0169">Cobalamin biosynthesis</keyword>
<dbReference type="SUPFAM" id="SSF52540">
    <property type="entry name" value="P-loop containing nucleoside triphosphate hydrolases"/>
    <property type="match status" value="1"/>
</dbReference>
<keyword evidence="12 14" id="KW-0067">ATP-binding</keyword>
<organism evidence="15 16">
    <name type="scientific">Sinobacterium norvegicum</name>
    <dbReference type="NCBI Taxonomy" id="1641715"/>
    <lineage>
        <taxon>Bacteria</taxon>
        <taxon>Pseudomonadati</taxon>
        <taxon>Pseudomonadota</taxon>
        <taxon>Gammaproteobacteria</taxon>
        <taxon>Cellvibrionales</taxon>
        <taxon>Spongiibacteraceae</taxon>
        <taxon>Sinobacterium</taxon>
    </lineage>
</organism>
<dbReference type="RefSeq" id="WP_237444007.1">
    <property type="nucleotide sequence ID" value="NZ_CAKLPX010000001.1"/>
</dbReference>
<dbReference type="Proteomes" id="UP000838100">
    <property type="component" value="Unassembled WGS sequence"/>
</dbReference>
<dbReference type="EC" id="2.7.7.62" evidence="14"/>
<dbReference type="CDD" id="cd00544">
    <property type="entry name" value="CobU"/>
    <property type="match status" value="1"/>
</dbReference>
<evidence type="ECO:0000256" key="6">
    <source>
        <dbReference type="ARBA" id="ARBA00005159"/>
    </source>
</evidence>
<comment type="pathway">
    <text evidence="6 14">Cofactor biosynthesis; adenosylcobalamin biosynthesis; adenosylcobalamin from cob(II)yrinate a,c-diamide: step 5/7.</text>
</comment>
<comment type="pathway">
    <text evidence="5 14">Cofactor biosynthesis; adenosylcobalamin biosynthesis; adenosylcobalamin from cob(II)yrinate a,c-diamide: step 6/7.</text>
</comment>
<comment type="function">
    <text evidence="4 14">Catalyzes ATP-dependent phosphorylation of adenosylcobinamide and addition of GMP to adenosylcobinamide phosphate.</text>
</comment>
<dbReference type="Pfam" id="PF02283">
    <property type="entry name" value="CobU"/>
    <property type="match status" value="1"/>
</dbReference>
<dbReference type="InterPro" id="IPR003203">
    <property type="entry name" value="CobU/CobP"/>
</dbReference>
<comment type="similarity">
    <text evidence="7 14">Belongs to the CobU/CobP family.</text>
</comment>
<dbReference type="EC" id="2.7.1.156" evidence="14"/>
<comment type="catalytic activity">
    <reaction evidence="3">
        <text>adenosylcob(III)inamide + GTP = adenosylcob(III)inamide phosphate + GDP + H(+)</text>
        <dbReference type="Rhea" id="RHEA:15765"/>
        <dbReference type="ChEBI" id="CHEBI:2480"/>
        <dbReference type="ChEBI" id="CHEBI:15378"/>
        <dbReference type="ChEBI" id="CHEBI:37565"/>
        <dbReference type="ChEBI" id="CHEBI:58189"/>
        <dbReference type="ChEBI" id="CHEBI:58502"/>
        <dbReference type="EC" id="2.7.1.156"/>
    </reaction>
</comment>
<evidence type="ECO:0000256" key="4">
    <source>
        <dbReference type="ARBA" id="ARBA00003889"/>
    </source>
</evidence>
<evidence type="ECO:0000256" key="2">
    <source>
        <dbReference type="ARBA" id="ARBA00000711"/>
    </source>
</evidence>
<evidence type="ECO:0000256" key="9">
    <source>
        <dbReference type="ARBA" id="ARBA00022679"/>
    </source>
</evidence>
<dbReference type="PIRSF" id="PIRSF006135">
    <property type="entry name" value="CobU"/>
    <property type="match status" value="1"/>
</dbReference>
<dbReference type="InterPro" id="IPR027417">
    <property type="entry name" value="P-loop_NTPase"/>
</dbReference>
<comment type="caution">
    <text evidence="15">The sequence shown here is derived from an EMBL/GenBank/DDBJ whole genome shotgun (WGS) entry which is preliminary data.</text>
</comment>
<dbReference type="Gene3D" id="3.40.50.300">
    <property type="entry name" value="P-loop containing nucleotide triphosphate hydrolases"/>
    <property type="match status" value="1"/>
</dbReference>
<proteinExistence type="inferred from homology"/>
<evidence type="ECO:0000256" key="10">
    <source>
        <dbReference type="ARBA" id="ARBA00022741"/>
    </source>
</evidence>
<comment type="catalytic activity">
    <reaction evidence="1 14">
        <text>adenosylcob(III)inamide + ATP = adenosylcob(III)inamide phosphate + ADP + H(+)</text>
        <dbReference type="Rhea" id="RHEA:15769"/>
        <dbReference type="ChEBI" id="CHEBI:2480"/>
        <dbReference type="ChEBI" id="CHEBI:15378"/>
        <dbReference type="ChEBI" id="CHEBI:30616"/>
        <dbReference type="ChEBI" id="CHEBI:58502"/>
        <dbReference type="ChEBI" id="CHEBI:456216"/>
        <dbReference type="EC" id="2.7.1.156"/>
    </reaction>
</comment>
<evidence type="ECO:0000313" key="15">
    <source>
        <dbReference type="EMBL" id="CAH0991357.1"/>
    </source>
</evidence>
<dbReference type="NCBIfam" id="NF004469">
    <property type="entry name" value="PRK05800.1"/>
    <property type="match status" value="1"/>
</dbReference>
<evidence type="ECO:0000256" key="14">
    <source>
        <dbReference type="PIRNR" id="PIRNR006135"/>
    </source>
</evidence>
<keyword evidence="9 14" id="KW-0808">Transferase</keyword>
<gene>
    <name evidence="15" type="primary">cobP</name>
    <name evidence="15" type="ORF">SIN8267_01460</name>
</gene>
<dbReference type="EMBL" id="CAKLPX010000001">
    <property type="protein sequence ID" value="CAH0991357.1"/>
    <property type="molecule type" value="Genomic_DNA"/>
</dbReference>
<evidence type="ECO:0000256" key="8">
    <source>
        <dbReference type="ARBA" id="ARBA00022573"/>
    </source>
</evidence>
<evidence type="ECO:0000256" key="11">
    <source>
        <dbReference type="ARBA" id="ARBA00022777"/>
    </source>
</evidence>
<evidence type="ECO:0000256" key="5">
    <source>
        <dbReference type="ARBA" id="ARBA00004692"/>
    </source>
</evidence>
<keyword evidence="13 14" id="KW-0342">GTP-binding</keyword>
<name>A0ABN8EKJ4_9GAMM</name>
<reference evidence="15" key="1">
    <citation type="submission" date="2021-12" db="EMBL/GenBank/DDBJ databases">
        <authorList>
            <person name="Rodrigo-Torres L."/>
            <person name="Arahal R. D."/>
            <person name="Lucena T."/>
        </authorList>
    </citation>
    <scope>NUCLEOTIDE SEQUENCE</scope>
    <source>
        <strain evidence="15">CECT 8267</strain>
    </source>
</reference>
<comment type="catalytic activity">
    <reaction evidence="2 14">
        <text>adenosylcob(III)inamide phosphate + GTP + H(+) = adenosylcob(III)inamide-GDP + diphosphate</text>
        <dbReference type="Rhea" id="RHEA:22712"/>
        <dbReference type="ChEBI" id="CHEBI:15378"/>
        <dbReference type="ChEBI" id="CHEBI:33019"/>
        <dbReference type="ChEBI" id="CHEBI:37565"/>
        <dbReference type="ChEBI" id="CHEBI:58502"/>
        <dbReference type="ChEBI" id="CHEBI:60487"/>
        <dbReference type="EC" id="2.7.7.62"/>
    </reaction>
</comment>
<evidence type="ECO:0000256" key="7">
    <source>
        <dbReference type="ARBA" id="ARBA00007490"/>
    </source>
</evidence>
<evidence type="ECO:0000256" key="12">
    <source>
        <dbReference type="ARBA" id="ARBA00022840"/>
    </source>
</evidence>
<dbReference type="GO" id="GO:0043752">
    <property type="term" value="F:adenosylcobinamide kinase activity"/>
    <property type="evidence" value="ECO:0007669"/>
    <property type="project" value="UniProtKB-EC"/>
</dbReference>
<keyword evidence="11 14" id="KW-0418">Kinase</keyword>
<protein>
    <recommendedName>
        <fullName evidence="14">Bifunctional adenosylcobalamin biosynthesis protein</fullName>
        <ecNumber evidence="14">2.7.1.156</ecNumber>
        <ecNumber evidence="14">2.7.7.62</ecNumber>
    </recommendedName>
</protein>
<evidence type="ECO:0000256" key="3">
    <source>
        <dbReference type="ARBA" id="ARBA00001522"/>
    </source>
</evidence>